<dbReference type="Proteomes" id="UP001279734">
    <property type="component" value="Unassembled WGS sequence"/>
</dbReference>
<dbReference type="EMBL" id="BSYO01000031">
    <property type="protein sequence ID" value="GMH26488.1"/>
    <property type="molecule type" value="Genomic_DNA"/>
</dbReference>
<reference evidence="2" key="1">
    <citation type="submission" date="2023-05" db="EMBL/GenBank/DDBJ databases">
        <title>Nepenthes gracilis genome sequencing.</title>
        <authorList>
            <person name="Fukushima K."/>
        </authorList>
    </citation>
    <scope>NUCLEOTIDE SEQUENCE</scope>
    <source>
        <strain evidence="2">SING2019-196</strain>
    </source>
</reference>
<comment type="caution">
    <text evidence="2">The sequence shown here is derived from an EMBL/GenBank/DDBJ whole genome shotgun (WGS) entry which is preliminary data.</text>
</comment>
<proteinExistence type="predicted"/>
<evidence type="ECO:0000256" key="1">
    <source>
        <dbReference type="SAM" id="MobiDB-lite"/>
    </source>
</evidence>
<protein>
    <submittedName>
        <fullName evidence="2">Uncharacterized protein</fullName>
    </submittedName>
</protein>
<dbReference type="AlphaFoldDB" id="A0AAD3Y2B2"/>
<evidence type="ECO:0000313" key="2">
    <source>
        <dbReference type="EMBL" id="GMH26488.1"/>
    </source>
</evidence>
<accession>A0AAD3Y2B2</accession>
<sequence>MLHRGRVPHAEIATNIKQKTRPLHFHMGTSNAPGSELGRASHCDSKRHGKATTDIARRSPPSYSHRRPRNQGQGRAIIVHGAPSLKPQPQHHTHKSVQSTSRQKSVIALSRASKNGSF</sequence>
<name>A0AAD3Y2B2_NEPGR</name>
<keyword evidence="3" id="KW-1185">Reference proteome</keyword>
<gene>
    <name evidence="2" type="ORF">Nepgr_028331</name>
</gene>
<evidence type="ECO:0000313" key="3">
    <source>
        <dbReference type="Proteomes" id="UP001279734"/>
    </source>
</evidence>
<feature type="region of interest" description="Disordered" evidence="1">
    <location>
        <begin position="19"/>
        <end position="118"/>
    </location>
</feature>
<organism evidence="2 3">
    <name type="scientific">Nepenthes gracilis</name>
    <name type="common">Slender pitcher plant</name>
    <dbReference type="NCBI Taxonomy" id="150966"/>
    <lineage>
        <taxon>Eukaryota</taxon>
        <taxon>Viridiplantae</taxon>
        <taxon>Streptophyta</taxon>
        <taxon>Embryophyta</taxon>
        <taxon>Tracheophyta</taxon>
        <taxon>Spermatophyta</taxon>
        <taxon>Magnoliopsida</taxon>
        <taxon>eudicotyledons</taxon>
        <taxon>Gunneridae</taxon>
        <taxon>Pentapetalae</taxon>
        <taxon>Caryophyllales</taxon>
        <taxon>Nepenthaceae</taxon>
        <taxon>Nepenthes</taxon>
    </lineage>
</organism>